<comment type="caution">
    <text evidence="6">The sequence shown here is derived from an EMBL/GenBank/DDBJ whole genome shotgun (WGS) entry which is preliminary data.</text>
</comment>
<feature type="transmembrane region" description="Helical" evidence="4">
    <location>
        <begin position="101"/>
        <end position="122"/>
    </location>
</feature>
<dbReference type="GO" id="GO:0050380">
    <property type="term" value="F:undecaprenyl-diphosphatase activity"/>
    <property type="evidence" value="ECO:0007669"/>
    <property type="project" value="UniProtKB-EC"/>
</dbReference>
<evidence type="ECO:0000259" key="5">
    <source>
        <dbReference type="SMART" id="SM00014"/>
    </source>
</evidence>
<comment type="catalytic activity">
    <reaction evidence="3">
        <text>di-trans,octa-cis-undecaprenyl diphosphate + H2O = di-trans,octa-cis-undecaprenyl phosphate + phosphate + H(+)</text>
        <dbReference type="Rhea" id="RHEA:28094"/>
        <dbReference type="ChEBI" id="CHEBI:15377"/>
        <dbReference type="ChEBI" id="CHEBI:15378"/>
        <dbReference type="ChEBI" id="CHEBI:43474"/>
        <dbReference type="ChEBI" id="CHEBI:58405"/>
        <dbReference type="ChEBI" id="CHEBI:60392"/>
        <dbReference type="EC" id="3.6.1.27"/>
    </reaction>
</comment>
<protein>
    <recommendedName>
        <fullName evidence="1">undecaprenyl-diphosphate phosphatase</fullName>
        <ecNumber evidence="1">3.6.1.27</ecNumber>
    </recommendedName>
    <alternativeName>
        <fullName evidence="2">Undecaprenyl pyrophosphate phosphatase</fullName>
    </alternativeName>
</protein>
<keyword evidence="4" id="KW-0472">Membrane</keyword>
<dbReference type="EC" id="3.6.1.27" evidence="1"/>
<keyword evidence="4" id="KW-1133">Transmembrane helix</keyword>
<dbReference type="SUPFAM" id="SSF48317">
    <property type="entry name" value="Acid phosphatase/Vanadium-dependent haloperoxidase"/>
    <property type="match status" value="1"/>
</dbReference>
<evidence type="ECO:0000313" key="6">
    <source>
        <dbReference type="EMBL" id="RKR07365.1"/>
    </source>
</evidence>
<proteinExistence type="predicted"/>
<dbReference type="PANTHER" id="PTHR14969:SF13">
    <property type="entry name" value="AT30094P"/>
    <property type="match status" value="1"/>
</dbReference>
<dbReference type="Pfam" id="PF01569">
    <property type="entry name" value="PAP2"/>
    <property type="match status" value="1"/>
</dbReference>
<feature type="transmembrane region" description="Helical" evidence="4">
    <location>
        <begin position="66"/>
        <end position="89"/>
    </location>
</feature>
<dbReference type="EMBL" id="RBIN01000001">
    <property type="protein sequence ID" value="RKR07365.1"/>
    <property type="molecule type" value="Genomic_DNA"/>
</dbReference>
<feature type="transmembrane region" description="Helical" evidence="4">
    <location>
        <begin position="176"/>
        <end position="196"/>
    </location>
</feature>
<feature type="transmembrane region" description="Helical" evidence="4">
    <location>
        <begin position="237"/>
        <end position="255"/>
    </location>
</feature>
<gene>
    <name evidence="6" type="ORF">C7446_0177</name>
</gene>
<organism evidence="6 7">
    <name type="scientific">Kushneria sinocarnis</name>
    <dbReference type="NCBI Taxonomy" id="595502"/>
    <lineage>
        <taxon>Bacteria</taxon>
        <taxon>Pseudomonadati</taxon>
        <taxon>Pseudomonadota</taxon>
        <taxon>Gammaproteobacteria</taxon>
        <taxon>Oceanospirillales</taxon>
        <taxon>Halomonadaceae</taxon>
        <taxon>Kushneria</taxon>
    </lineage>
</organism>
<dbReference type="PANTHER" id="PTHR14969">
    <property type="entry name" value="SPHINGOSINE-1-PHOSPHATE PHOSPHOHYDROLASE"/>
    <property type="match status" value="1"/>
</dbReference>
<evidence type="ECO:0000256" key="3">
    <source>
        <dbReference type="ARBA" id="ARBA00047594"/>
    </source>
</evidence>
<feature type="domain" description="Phosphatidic acid phosphatase type 2/haloperoxidase" evidence="5">
    <location>
        <begin position="100"/>
        <end position="217"/>
    </location>
</feature>
<feature type="transmembrane region" description="Helical" evidence="4">
    <location>
        <begin position="20"/>
        <end position="42"/>
    </location>
</feature>
<dbReference type="Proteomes" id="UP000281975">
    <property type="component" value="Unassembled WGS sequence"/>
</dbReference>
<dbReference type="OrthoDB" id="9780918at2"/>
<evidence type="ECO:0000256" key="1">
    <source>
        <dbReference type="ARBA" id="ARBA00012374"/>
    </source>
</evidence>
<dbReference type="InterPro" id="IPR036938">
    <property type="entry name" value="PAP2/HPO_sf"/>
</dbReference>
<evidence type="ECO:0000256" key="4">
    <source>
        <dbReference type="SAM" id="Phobius"/>
    </source>
</evidence>
<dbReference type="Gene3D" id="1.20.144.10">
    <property type="entry name" value="Phosphatidic acid phosphatase type 2/haloperoxidase"/>
    <property type="match status" value="1"/>
</dbReference>
<name>A0A420X113_9GAMM</name>
<evidence type="ECO:0000256" key="2">
    <source>
        <dbReference type="ARBA" id="ARBA00032707"/>
    </source>
</evidence>
<sequence length="268" mass="29417">MSSLTHAAFPSERSVGMRDLRLGVAALAMLALTTLVTVALPLPPIERESILFLNQFARQSVLVDRILGALADRKFVSGVLMMACIWYVWFRSEERVWRRMILTGTLAAFCSSAGTRVVQIFMPMHPRPMHNEALNLTLPYGVEPDTLYGWSSFPSDHAAVYAGLALVIWRAAPRPLGMLAVALAALLCLTRVYLGYHYITDIVGGAAIGILAVCIAGLGVFQAIGGWLSEFSYRRPALFYGVAFIMTYGIATLFTELRGLISGFFQFA</sequence>
<feature type="transmembrane region" description="Helical" evidence="4">
    <location>
        <begin position="202"/>
        <end position="225"/>
    </location>
</feature>
<dbReference type="InterPro" id="IPR000326">
    <property type="entry name" value="PAP2/HPO"/>
</dbReference>
<keyword evidence="7" id="KW-1185">Reference proteome</keyword>
<evidence type="ECO:0000313" key="7">
    <source>
        <dbReference type="Proteomes" id="UP000281975"/>
    </source>
</evidence>
<dbReference type="AlphaFoldDB" id="A0A420X113"/>
<dbReference type="SMART" id="SM00014">
    <property type="entry name" value="acidPPc"/>
    <property type="match status" value="1"/>
</dbReference>
<accession>A0A420X113</accession>
<reference evidence="6 7" key="1">
    <citation type="submission" date="2018-10" db="EMBL/GenBank/DDBJ databases">
        <title>Genomic Encyclopedia of Type Strains, Phase IV (KMG-IV): sequencing the most valuable type-strain genomes for metagenomic binning, comparative biology and taxonomic classification.</title>
        <authorList>
            <person name="Goeker M."/>
        </authorList>
    </citation>
    <scope>NUCLEOTIDE SEQUENCE [LARGE SCALE GENOMIC DNA]</scope>
    <source>
        <strain evidence="6 7">DSM 23229</strain>
    </source>
</reference>
<keyword evidence="4" id="KW-0812">Transmembrane</keyword>